<dbReference type="PANTHER" id="PTHR43861:SF3">
    <property type="entry name" value="PUTATIVE (AFU_ORTHOLOGUE AFUA_2G14390)-RELATED"/>
    <property type="match status" value="1"/>
</dbReference>
<comment type="caution">
    <text evidence="3">The sequence shown here is derived from an EMBL/GenBank/DDBJ whole genome shotgun (WGS) entry which is preliminary data.</text>
</comment>
<dbReference type="GO" id="GO:0032259">
    <property type="term" value="P:methylation"/>
    <property type="evidence" value="ECO:0007669"/>
    <property type="project" value="UniProtKB-KW"/>
</dbReference>
<keyword evidence="2" id="KW-0472">Membrane</keyword>
<dbReference type="CDD" id="cd02440">
    <property type="entry name" value="AdoMet_MTases"/>
    <property type="match status" value="1"/>
</dbReference>
<gene>
    <name evidence="3" type="ORF">RM780_13475</name>
</gene>
<sequence>MAPSTAEVARARVTYQAEMARGLGRFFLPRETRCPWCGSERLTQRLRTRDWVQAKPGEFTLDRCRDCDHTFQNPRLNAEGLDFYYRDFYDGLGAETSAEMFSRGSSVKRFHASVHAVTPHIAPRAWLDVGTALGHFPAAARQLLPDTEFHGLDMGESVEQAAEAGRISRAYRGFLTELAEKELAGQYDLVSMFHYLEHTTDPKAELAAARTALKPGGHLLIEIPNPQSLSGKVMGKYWVPWFQPQHLHFIPLANMQEELNRTGFTVVAAEFGNAHIPVDLIGGLWFVLNRVLPQDDLAWRPRKPGRAARATRLGGLIAALPLMLAVHGLDLALAPIARRTRFCNAYRLIARRN</sequence>
<name>A0ABU2L8S0_9ACTN</name>
<dbReference type="Pfam" id="PF13489">
    <property type="entry name" value="Methyltransf_23"/>
    <property type="match status" value="1"/>
</dbReference>
<dbReference type="GO" id="GO:0008168">
    <property type="term" value="F:methyltransferase activity"/>
    <property type="evidence" value="ECO:0007669"/>
    <property type="project" value="UniProtKB-KW"/>
</dbReference>
<dbReference type="Gene3D" id="3.40.50.150">
    <property type="entry name" value="Vaccinia Virus protein VP39"/>
    <property type="match status" value="1"/>
</dbReference>
<dbReference type="EMBL" id="JAVREN010000016">
    <property type="protein sequence ID" value="MDT0307968.1"/>
    <property type="molecule type" value="Genomic_DNA"/>
</dbReference>
<accession>A0ABU2L8S0</accession>
<organism evidence="3 4">
    <name type="scientific">Streptomyces boetiae</name>
    <dbReference type="NCBI Taxonomy" id="3075541"/>
    <lineage>
        <taxon>Bacteria</taxon>
        <taxon>Bacillati</taxon>
        <taxon>Actinomycetota</taxon>
        <taxon>Actinomycetes</taxon>
        <taxon>Kitasatosporales</taxon>
        <taxon>Streptomycetaceae</taxon>
        <taxon>Streptomyces</taxon>
    </lineage>
</organism>
<evidence type="ECO:0000313" key="4">
    <source>
        <dbReference type="Proteomes" id="UP001183388"/>
    </source>
</evidence>
<feature type="transmembrane region" description="Helical" evidence="2">
    <location>
        <begin position="313"/>
        <end position="337"/>
    </location>
</feature>
<evidence type="ECO:0000313" key="3">
    <source>
        <dbReference type="EMBL" id="MDT0307968.1"/>
    </source>
</evidence>
<keyword evidence="4" id="KW-1185">Reference proteome</keyword>
<dbReference type="InterPro" id="IPR029063">
    <property type="entry name" value="SAM-dependent_MTases_sf"/>
</dbReference>
<evidence type="ECO:0000256" key="2">
    <source>
        <dbReference type="SAM" id="Phobius"/>
    </source>
</evidence>
<dbReference type="RefSeq" id="WP_311630918.1">
    <property type="nucleotide sequence ID" value="NZ_JAVREN010000016.1"/>
</dbReference>
<dbReference type="PANTHER" id="PTHR43861">
    <property type="entry name" value="TRANS-ACONITATE 2-METHYLTRANSFERASE-RELATED"/>
    <property type="match status" value="1"/>
</dbReference>
<evidence type="ECO:0000256" key="1">
    <source>
        <dbReference type="ARBA" id="ARBA00022679"/>
    </source>
</evidence>
<keyword evidence="3" id="KW-0489">Methyltransferase</keyword>
<proteinExistence type="predicted"/>
<dbReference type="SUPFAM" id="SSF53335">
    <property type="entry name" value="S-adenosyl-L-methionine-dependent methyltransferases"/>
    <property type="match status" value="1"/>
</dbReference>
<reference evidence="4" key="1">
    <citation type="submission" date="2023-07" db="EMBL/GenBank/DDBJ databases">
        <title>30 novel species of actinomycetes from the DSMZ collection.</title>
        <authorList>
            <person name="Nouioui I."/>
        </authorList>
    </citation>
    <scope>NUCLEOTIDE SEQUENCE [LARGE SCALE GENOMIC DNA]</scope>
    <source>
        <strain evidence="4">DSM 44917</strain>
    </source>
</reference>
<dbReference type="Proteomes" id="UP001183388">
    <property type="component" value="Unassembled WGS sequence"/>
</dbReference>
<keyword evidence="2" id="KW-1133">Transmembrane helix</keyword>
<protein>
    <submittedName>
        <fullName evidence="3">Methyltransferase domain-containing protein</fullName>
    </submittedName>
</protein>
<keyword evidence="1" id="KW-0808">Transferase</keyword>
<keyword evidence="2" id="KW-0812">Transmembrane</keyword>